<dbReference type="AlphaFoldDB" id="A0A7W6JV16"/>
<evidence type="ECO:0008006" key="4">
    <source>
        <dbReference type="Google" id="ProtNLM"/>
    </source>
</evidence>
<dbReference type="Proteomes" id="UP000557392">
    <property type="component" value="Unassembled WGS sequence"/>
</dbReference>
<name>A0A7W6JV16_9SPHN</name>
<keyword evidence="1" id="KW-0472">Membrane</keyword>
<feature type="transmembrane region" description="Helical" evidence="1">
    <location>
        <begin position="38"/>
        <end position="55"/>
    </location>
</feature>
<keyword evidence="1" id="KW-0812">Transmembrane</keyword>
<keyword evidence="1" id="KW-1133">Transmembrane helix</keyword>
<reference evidence="2 3" key="1">
    <citation type="submission" date="2020-08" db="EMBL/GenBank/DDBJ databases">
        <title>Genomic Encyclopedia of Type Strains, Phase IV (KMG-IV): sequencing the most valuable type-strain genomes for metagenomic binning, comparative biology and taxonomic classification.</title>
        <authorList>
            <person name="Goeker M."/>
        </authorList>
    </citation>
    <scope>NUCLEOTIDE SEQUENCE [LARGE SCALE GENOMIC DNA]</scope>
    <source>
        <strain evidence="2 3">DSM 101806</strain>
    </source>
</reference>
<evidence type="ECO:0000313" key="3">
    <source>
        <dbReference type="Proteomes" id="UP000557392"/>
    </source>
</evidence>
<organism evidence="2 3">
    <name type="scientific">Sphingomonas kyeonggiensis</name>
    <dbReference type="NCBI Taxonomy" id="1268553"/>
    <lineage>
        <taxon>Bacteria</taxon>
        <taxon>Pseudomonadati</taxon>
        <taxon>Pseudomonadota</taxon>
        <taxon>Alphaproteobacteria</taxon>
        <taxon>Sphingomonadales</taxon>
        <taxon>Sphingomonadaceae</taxon>
        <taxon>Sphingomonas</taxon>
    </lineage>
</organism>
<dbReference type="RefSeq" id="WP_183999338.1">
    <property type="nucleotide sequence ID" value="NZ_JACIEH010000003.1"/>
</dbReference>
<dbReference type="EMBL" id="JACIEH010000003">
    <property type="protein sequence ID" value="MBB4100000.1"/>
    <property type="molecule type" value="Genomic_DNA"/>
</dbReference>
<sequence length="133" mass="13866">MKIGIATSIAAALFILVATLVLRELVHAGTLDGSVGTRAMMVANGVIVALCGNLVPKTLAAPRASFAAERRMQAALRSAGLVMTLAGVTYALLWLAAPEAIAQPLSLGALGLAFLYTVYRILRCKWGRADLTA</sequence>
<gene>
    <name evidence="2" type="ORF">GGR46_003572</name>
</gene>
<evidence type="ECO:0000256" key="1">
    <source>
        <dbReference type="SAM" id="Phobius"/>
    </source>
</evidence>
<feature type="transmembrane region" description="Helical" evidence="1">
    <location>
        <begin position="75"/>
        <end position="95"/>
    </location>
</feature>
<accession>A0A7W6JV16</accession>
<feature type="transmembrane region" description="Helical" evidence="1">
    <location>
        <begin position="101"/>
        <end position="119"/>
    </location>
</feature>
<evidence type="ECO:0000313" key="2">
    <source>
        <dbReference type="EMBL" id="MBB4100000.1"/>
    </source>
</evidence>
<keyword evidence="3" id="KW-1185">Reference proteome</keyword>
<proteinExistence type="predicted"/>
<comment type="caution">
    <text evidence="2">The sequence shown here is derived from an EMBL/GenBank/DDBJ whole genome shotgun (WGS) entry which is preliminary data.</text>
</comment>
<protein>
    <recommendedName>
        <fullName evidence="4">Ammonium transporter</fullName>
    </recommendedName>
</protein>